<dbReference type="AlphaFoldDB" id="A0A5C3P829"/>
<dbReference type="PANTHER" id="PTHR10622">
    <property type="entry name" value="HET DOMAIN-CONTAINING PROTEIN"/>
    <property type="match status" value="1"/>
</dbReference>
<accession>A0A5C3P829</accession>
<dbReference type="Proteomes" id="UP000308197">
    <property type="component" value="Unassembled WGS sequence"/>
</dbReference>
<dbReference type="InParanoid" id="A0A5C3P829"/>
<feature type="domain" description="DUF8212" evidence="2">
    <location>
        <begin position="223"/>
        <end position="244"/>
    </location>
</feature>
<protein>
    <submittedName>
        <fullName evidence="3">HET-domain-containing protein</fullName>
    </submittedName>
</protein>
<evidence type="ECO:0000313" key="3">
    <source>
        <dbReference type="EMBL" id="TFK81953.1"/>
    </source>
</evidence>
<dbReference type="EMBL" id="ML211538">
    <property type="protein sequence ID" value="TFK81953.1"/>
    <property type="molecule type" value="Genomic_DNA"/>
</dbReference>
<reference evidence="3 4" key="1">
    <citation type="journal article" date="2019" name="Nat. Ecol. Evol.">
        <title>Megaphylogeny resolves global patterns of mushroom evolution.</title>
        <authorList>
            <person name="Varga T."/>
            <person name="Krizsan K."/>
            <person name="Foldi C."/>
            <person name="Dima B."/>
            <person name="Sanchez-Garcia M."/>
            <person name="Sanchez-Ramirez S."/>
            <person name="Szollosi G.J."/>
            <person name="Szarkandi J.G."/>
            <person name="Papp V."/>
            <person name="Albert L."/>
            <person name="Andreopoulos W."/>
            <person name="Angelini C."/>
            <person name="Antonin V."/>
            <person name="Barry K.W."/>
            <person name="Bougher N.L."/>
            <person name="Buchanan P."/>
            <person name="Buyck B."/>
            <person name="Bense V."/>
            <person name="Catcheside P."/>
            <person name="Chovatia M."/>
            <person name="Cooper J."/>
            <person name="Damon W."/>
            <person name="Desjardin D."/>
            <person name="Finy P."/>
            <person name="Geml J."/>
            <person name="Haridas S."/>
            <person name="Hughes K."/>
            <person name="Justo A."/>
            <person name="Karasinski D."/>
            <person name="Kautmanova I."/>
            <person name="Kiss B."/>
            <person name="Kocsube S."/>
            <person name="Kotiranta H."/>
            <person name="LaButti K.M."/>
            <person name="Lechner B.E."/>
            <person name="Liimatainen K."/>
            <person name="Lipzen A."/>
            <person name="Lukacs Z."/>
            <person name="Mihaltcheva S."/>
            <person name="Morgado L.N."/>
            <person name="Niskanen T."/>
            <person name="Noordeloos M.E."/>
            <person name="Ohm R.A."/>
            <person name="Ortiz-Santana B."/>
            <person name="Ovrebo C."/>
            <person name="Racz N."/>
            <person name="Riley R."/>
            <person name="Savchenko A."/>
            <person name="Shiryaev A."/>
            <person name="Soop K."/>
            <person name="Spirin V."/>
            <person name="Szebenyi C."/>
            <person name="Tomsovsky M."/>
            <person name="Tulloss R.E."/>
            <person name="Uehling J."/>
            <person name="Grigoriev I.V."/>
            <person name="Vagvolgyi C."/>
            <person name="Papp T."/>
            <person name="Martin F.M."/>
            <person name="Miettinen O."/>
            <person name="Hibbett D.S."/>
            <person name="Nagy L.G."/>
        </authorList>
    </citation>
    <scope>NUCLEOTIDE SEQUENCE [LARGE SCALE GENOMIC DNA]</scope>
    <source>
        <strain evidence="3 4">HHB13444</strain>
    </source>
</reference>
<dbReference type="PANTHER" id="PTHR10622:SF10">
    <property type="entry name" value="HET DOMAIN-CONTAINING PROTEIN"/>
    <property type="match status" value="1"/>
</dbReference>
<proteinExistence type="predicted"/>
<gene>
    <name evidence="3" type="ORF">K466DRAFT_473326</name>
</gene>
<keyword evidence="4" id="KW-1185">Reference proteome</keyword>
<sequence length="244" mass="28459">MRLLDTNTGQFRTVHDPRKERYAIISHTWAEEGEQTYHSCSPLPVRPHRAGRDIRMACCLAAKIGMELVWMDSCCIDQDSSAELSEAINSMYEWYECSTICLVFLSDVDSDDDLNAPRSQFRKSRWHSRGWTLQELIAPRYHIFYSRDWKRLGTKMSLARTLAEVTGIDRVILNHEMSVDHVSVAQRMFWASRRATTRVEDQAYALMGIFGVHMPTIYGEGRKAFIRLQEEILRHTYDQTIFAW</sequence>
<name>A0A5C3P829_9APHY</name>
<organism evidence="3 4">
    <name type="scientific">Polyporus arcularius HHB13444</name>
    <dbReference type="NCBI Taxonomy" id="1314778"/>
    <lineage>
        <taxon>Eukaryota</taxon>
        <taxon>Fungi</taxon>
        <taxon>Dikarya</taxon>
        <taxon>Basidiomycota</taxon>
        <taxon>Agaricomycotina</taxon>
        <taxon>Agaricomycetes</taxon>
        <taxon>Polyporales</taxon>
        <taxon>Polyporaceae</taxon>
        <taxon>Polyporus</taxon>
    </lineage>
</organism>
<evidence type="ECO:0000259" key="2">
    <source>
        <dbReference type="Pfam" id="PF26640"/>
    </source>
</evidence>
<dbReference type="InterPro" id="IPR058525">
    <property type="entry name" value="DUF8212"/>
</dbReference>
<dbReference type="InterPro" id="IPR010730">
    <property type="entry name" value="HET"/>
</dbReference>
<dbReference type="Pfam" id="PF06985">
    <property type="entry name" value="HET"/>
    <property type="match status" value="1"/>
</dbReference>
<feature type="domain" description="Heterokaryon incompatibility" evidence="1">
    <location>
        <begin position="22"/>
        <end position="116"/>
    </location>
</feature>
<feature type="non-terminal residue" evidence="3">
    <location>
        <position position="244"/>
    </location>
</feature>
<dbReference type="Pfam" id="PF26640">
    <property type="entry name" value="DUF8212"/>
    <property type="match status" value="1"/>
</dbReference>
<evidence type="ECO:0000313" key="4">
    <source>
        <dbReference type="Proteomes" id="UP000308197"/>
    </source>
</evidence>
<evidence type="ECO:0000259" key="1">
    <source>
        <dbReference type="Pfam" id="PF06985"/>
    </source>
</evidence>